<accession>G7YKV6</accession>
<dbReference type="Proteomes" id="UP000008909">
    <property type="component" value="Unassembled WGS sequence"/>
</dbReference>
<name>G7YKV6_CLOSI</name>
<organism evidence="1 2">
    <name type="scientific">Clonorchis sinensis</name>
    <name type="common">Chinese liver fluke</name>
    <dbReference type="NCBI Taxonomy" id="79923"/>
    <lineage>
        <taxon>Eukaryota</taxon>
        <taxon>Metazoa</taxon>
        <taxon>Spiralia</taxon>
        <taxon>Lophotrochozoa</taxon>
        <taxon>Platyhelminthes</taxon>
        <taxon>Trematoda</taxon>
        <taxon>Digenea</taxon>
        <taxon>Opisthorchiida</taxon>
        <taxon>Opisthorchiata</taxon>
        <taxon>Opisthorchiidae</taxon>
        <taxon>Clonorchis</taxon>
    </lineage>
</organism>
<reference evidence="1" key="1">
    <citation type="journal article" date="2011" name="Genome Biol.">
        <title>The draft genome of the carcinogenic human liver fluke Clonorchis sinensis.</title>
        <authorList>
            <person name="Wang X."/>
            <person name="Chen W."/>
            <person name="Huang Y."/>
            <person name="Sun J."/>
            <person name="Men J."/>
            <person name="Liu H."/>
            <person name="Luo F."/>
            <person name="Guo L."/>
            <person name="Lv X."/>
            <person name="Deng C."/>
            <person name="Zhou C."/>
            <person name="Fan Y."/>
            <person name="Li X."/>
            <person name="Huang L."/>
            <person name="Hu Y."/>
            <person name="Liang C."/>
            <person name="Hu X."/>
            <person name="Xu J."/>
            <person name="Yu X."/>
        </authorList>
    </citation>
    <scope>NUCLEOTIDE SEQUENCE [LARGE SCALE GENOMIC DNA]</scope>
    <source>
        <strain evidence="1">Henan</strain>
    </source>
</reference>
<dbReference type="EMBL" id="DF143536">
    <property type="protein sequence ID" value="GAA53587.1"/>
    <property type="molecule type" value="Genomic_DNA"/>
</dbReference>
<sequence>MAHLMPIIISVISCKNFQEVSRLDTLALCSHPTLCPTNAGISSKPWCSNRWRNVQTASFRIGRKNMELSQFSLHVSCQMLRSRLFISGEAQPFQQQSSTITFSKIKKTVTKLWFLRPSVRYPFNRDVRILRHYRKCGANRKGGEKLKKALDKDDLWEVERVLSDHPEVGKLMASETPQHNVSTMLLRPLDVIGDFWRCQLVSNSQIITPLNTYASYFQWMIRISEYLIVNFLDPSQVLTQTCAMLLELRMSTPGKDQDALHLLCKLSIADLHSLIPFMSTSLVNLEDRAGKNKPCSTVNKFACSDVKIQMRPTCVGGVVVTRLPRMSDVRGSDPGTATGYALLMSSNKSETRVQCFSLVWTHRNNYARTGGRPFKREWCEYEQNAYPAKPRMQPF</sequence>
<keyword evidence="2" id="KW-1185">Reference proteome</keyword>
<protein>
    <submittedName>
        <fullName evidence="1">Uncharacterized protein</fullName>
    </submittedName>
</protein>
<gene>
    <name evidence="1" type="ORF">CLF_110579</name>
</gene>
<proteinExistence type="predicted"/>
<evidence type="ECO:0000313" key="1">
    <source>
        <dbReference type="EMBL" id="GAA53587.1"/>
    </source>
</evidence>
<reference key="2">
    <citation type="submission" date="2011-10" db="EMBL/GenBank/DDBJ databases">
        <title>The genome and transcriptome sequence of Clonorchis sinensis provide insights into the carcinogenic liver fluke.</title>
        <authorList>
            <person name="Wang X."/>
            <person name="Huang Y."/>
            <person name="Chen W."/>
            <person name="Liu H."/>
            <person name="Guo L."/>
            <person name="Chen Y."/>
            <person name="Luo F."/>
            <person name="Zhou W."/>
            <person name="Sun J."/>
            <person name="Mao Q."/>
            <person name="Liang P."/>
            <person name="Zhou C."/>
            <person name="Tian Y."/>
            <person name="Men J."/>
            <person name="Lv X."/>
            <person name="Huang L."/>
            <person name="Zhou J."/>
            <person name="Hu Y."/>
            <person name="Li R."/>
            <person name="Zhang F."/>
            <person name="Lei H."/>
            <person name="Li X."/>
            <person name="Hu X."/>
            <person name="Liang C."/>
            <person name="Xu J."/>
            <person name="Wu Z."/>
            <person name="Yu X."/>
        </authorList>
    </citation>
    <scope>NUCLEOTIDE SEQUENCE</scope>
    <source>
        <strain>Henan</strain>
    </source>
</reference>
<evidence type="ECO:0000313" key="2">
    <source>
        <dbReference type="Proteomes" id="UP000008909"/>
    </source>
</evidence>
<dbReference type="AlphaFoldDB" id="G7YKV6"/>